<feature type="domain" description="VOC" evidence="1">
    <location>
        <begin position="4"/>
        <end position="133"/>
    </location>
</feature>
<reference evidence="2 3" key="1">
    <citation type="submission" date="2015-03" db="EMBL/GenBank/DDBJ databases">
        <title>Luteipulveratus halotolerans sp. nov., a novel actinobacterium (Dermacoccaceae) from Sarawak, Malaysia.</title>
        <authorList>
            <person name="Juboi H."/>
            <person name="Basik A."/>
            <person name="Shamsul S.S."/>
            <person name="Arnold P."/>
            <person name="Schmitt E.K."/>
            <person name="Sanglier J.-J."/>
            <person name="Yeo T."/>
        </authorList>
    </citation>
    <scope>NUCLEOTIDE SEQUENCE [LARGE SCALE GENOMIC DNA]</scope>
    <source>
        <strain evidence="2 3">MN07-A0370</strain>
    </source>
</reference>
<keyword evidence="3" id="KW-1185">Reference proteome</keyword>
<evidence type="ECO:0000313" key="3">
    <source>
        <dbReference type="Proteomes" id="UP000066480"/>
    </source>
</evidence>
<evidence type="ECO:0000313" key="2">
    <source>
        <dbReference type="EMBL" id="AKU16036.1"/>
    </source>
</evidence>
<dbReference type="STRING" id="571913.VV02_09495"/>
<dbReference type="OrthoDB" id="197463at2"/>
<protein>
    <submittedName>
        <fullName evidence="2">Glyoxalase</fullName>
    </submittedName>
</protein>
<dbReference type="PANTHER" id="PTHR36437">
    <property type="entry name" value="GLYOXALASE/BLEOMYCIN RESISTANCE PROTEIN/DIOXYGENASE"/>
    <property type="match status" value="1"/>
</dbReference>
<sequence length="135" mass="14916">MLTRNNLSQIFVLDQDQAKDFYVGVLGLEVAVDTDFGPMRWLSVRVPGDTHEIFLEKPGPPGWDDATAEQIREMVTKGAGGGWLTFTTDDVHAAFEKMQAAGVDITQEPMEQPYGTDFGIRDPFGNNLRIGQLNA</sequence>
<dbReference type="Proteomes" id="UP000066480">
    <property type="component" value="Chromosome"/>
</dbReference>
<dbReference type="SUPFAM" id="SSF54593">
    <property type="entry name" value="Glyoxalase/Bleomycin resistance protein/Dihydroxybiphenyl dioxygenase"/>
    <property type="match status" value="1"/>
</dbReference>
<dbReference type="PANTHER" id="PTHR36437:SF2">
    <property type="entry name" value="GLYOXALASE_BLEOMYCIN RESISTANCE PROTEIN_DIOXYGENASE"/>
    <property type="match status" value="1"/>
</dbReference>
<dbReference type="EMBL" id="CP011112">
    <property type="protein sequence ID" value="AKU16036.1"/>
    <property type="molecule type" value="Genomic_DNA"/>
</dbReference>
<dbReference type="Gene3D" id="3.10.180.10">
    <property type="entry name" value="2,3-Dihydroxybiphenyl 1,2-Dioxygenase, domain 1"/>
    <property type="match status" value="1"/>
</dbReference>
<dbReference type="InterPro" id="IPR029068">
    <property type="entry name" value="Glyas_Bleomycin-R_OHBP_Dase"/>
</dbReference>
<dbReference type="KEGG" id="lmoi:VV02_09495"/>
<dbReference type="AlphaFoldDB" id="A0A0K1JH57"/>
<dbReference type="RefSeq" id="WP_052591176.1">
    <property type="nucleotide sequence ID" value="NZ_CP011112.1"/>
</dbReference>
<dbReference type="InterPro" id="IPR004360">
    <property type="entry name" value="Glyas_Fos-R_dOase_dom"/>
</dbReference>
<proteinExistence type="predicted"/>
<dbReference type="Pfam" id="PF00903">
    <property type="entry name" value="Glyoxalase"/>
    <property type="match status" value="1"/>
</dbReference>
<gene>
    <name evidence="2" type="ORF">VV02_09495</name>
</gene>
<dbReference type="PROSITE" id="PS51819">
    <property type="entry name" value="VOC"/>
    <property type="match status" value="1"/>
</dbReference>
<organism evidence="2 3">
    <name type="scientific">Luteipulveratus mongoliensis</name>
    <dbReference type="NCBI Taxonomy" id="571913"/>
    <lineage>
        <taxon>Bacteria</taxon>
        <taxon>Bacillati</taxon>
        <taxon>Actinomycetota</taxon>
        <taxon>Actinomycetes</taxon>
        <taxon>Micrococcales</taxon>
        <taxon>Dermacoccaceae</taxon>
        <taxon>Luteipulveratus</taxon>
    </lineage>
</organism>
<dbReference type="InterPro" id="IPR037523">
    <property type="entry name" value="VOC_core"/>
</dbReference>
<accession>A0A0K1JH57</accession>
<name>A0A0K1JH57_9MICO</name>
<evidence type="ECO:0000259" key="1">
    <source>
        <dbReference type="PROSITE" id="PS51819"/>
    </source>
</evidence>